<comment type="similarity">
    <text evidence="2">Belongs to the CpsD/CapB family.</text>
</comment>
<dbReference type="KEGG" id="sphu:SPPYR_1644"/>
<sequence length="722" mass="77959">MNQLVSDRQAMVSATDADYGVQDEPSGVAIVEQLWTAALSHRNLAIGVILGALLLGLLATFLATPQYRSTARLEILPDAPVATSVEGQRDKALVNEISFYNTQYSLLQSESLAERVVRAGNLLSDKDFLTAFKMENVDASMSSAERRNLNGDAVGILLDRLSVSPVRNSSLVDVAFATPSPRLSAKLANLWGQQFQQASIDRRFAATSDARKYLEARLQTLRRNLESSERSLINYGMSKGIVTISSQTGADGRTQTQTLVASDIAGISAALSKAREERIAAEAQLANEMSGIAAVNAPTIGALRQKRAELQAELAQQRTIFADDYPAVASLRAQIANLDRSIAAETARSSQGNREAYQASVRRERDLQNELDNLTQRYNKQQRESIEMAILQREVDSNRQLYDGLLQRYKEIGAAGVGTNNISVVDAAKIADRPSSPRLILNVALALLAGIGLAGGLIFALEKIDSSVRDPQDVGVRFGLPLLGAIPEVSGHPAELITDKKSAIYEAYFSLMTNLSFLTTHGAPRSIMLTSSQPREGKSNSSLCLATVMAGVGKSVILVDADVRNPSQNEYLGIPNKLGLSHYLAGDDNIDAMIAELPKHGFSIITAGKVPPNAAELLGSERLDDLIAELLKRYDHVLIDSPPLLGLADAPLIARRVEGVLFTIEANATKQRPISNALIRLRMSGAKIFGAIVTKVGARNQAYGYGYGYGYGFSYGKEEQKG</sequence>
<evidence type="ECO:0000256" key="2">
    <source>
        <dbReference type="ARBA" id="ARBA00007316"/>
    </source>
</evidence>
<keyword evidence="9" id="KW-0547">Nucleotide-binding</keyword>
<feature type="domain" description="Tyrosine-protein kinase G-rich" evidence="20">
    <location>
        <begin position="390"/>
        <end position="460"/>
    </location>
</feature>
<keyword evidence="7" id="KW-0808">Transferase</keyword>
<dbReference type="InterPro" id="IPR050445">
    <property type="entry name" value="Bact_polysacc_biosynth/exp"/>
</dbReference>
<name>A0A1Y5PZU7_9SPHN</name>
<evidence type="ECO:0000256" key="13">
    <source>
        <dbReference type="ARBA" id="ARBA00023136"/>
    </source>
</evidence>
<reference evidence="21" key="1">
    <citation type="submission" date="2016-03" db="EMBL/GenBank/DDBJ databases">
        <authorList>
            <person name="Ploux O."/>
        </authorList>
    </citation>
    <scope>NUCLEOTIDE SEQUENCE</scope>
    <source>
        <strain evidence="21">UC10</strain>
    </source>
</reference>
<evidence type="ECO:0000256" key="17">
    <source>
        <dbReference type="SAM" id="Phobius"/>
    </source>
</evidence>
<keyword evidence="14" id="KW-0829">Tyrosine-protein kinase</keyword>
<evidence type="ECO:0000256" key="8">
    <source>
        <dbReference type="ARBA" id="ARBA00022692"/>
    </source>
</evidence>
<keyword evidence="10" id="KW-0418">Kinase</keyword>
<evidence type="ECO:0000256" key="3">
    <source>
        <dbReference type="ARBA" id="ARBA00008883"/>
    </source>
</evidence>
<proteinExistence type="inferred from homology"/>
<evidence type="ECO:0000256" key="14">
    <source>
        <dbReference type="ARBA" id="ARBA00023137"/>
    </source>
</evidence>
<evidence type="ECO:0000256" key="7">
    <source>
        <dbReference type="ARBA" id="ARBA00022679"/>
    </source>
</evidence>
<feature type="transmembrane region" description="Helical" evidence="17">
    <location>
        <begin position="439"/>
        <end position="461"/>
    </location>
</feature>
<comment type="similarity">
    <text evidence="3">Belongs to the etk/wzc family.</text>
</comment>
<evidence type="ECO:0000256" key="16">
    <source>
        <dbReference type="SAM" id="Coils"/>
    </source>
</evidence>
<keyword evidence="5" id="KW-1003">Cell membrane</keyword>
<dbReference type="GO" id="GO:0004715">
    <property type="term" value="F:non-membrane spanning protein tyrosine kinase activity"/>
    <property type="evidence" value="ECO:0007669"/>
    <property type="project" value="UniProtKB-EC"/>
</dbReference>
<evidence type="ECO:0000256" key="15">
    <source>
        <dbReference type="ARBA" id="ARBA00051245"/>
    </source>
</evidence>
<dbReference type="GO" id="GO:0005886">
    <property type="term" value="C:plasma membrane"/>
    <property type="evidence" value="ECO:0007669"/>
    <property type="project" value="UniProtKB-SubCell"/>
</dbReference>
<evidence type="ECO:0000256" key="5">
    <source>
        <dbReference type="ARBA" id="ARBA00022475"/>
    </source>
</evidence>
<dbReference type="AlphaFoldDB" id="A0A1Y5PZU7"/>
<dbReference type="CDD" id="cd05387">
    <property type="entry name" value="BY-kinase"/>
    <property type="match status" value="1"/>
</dbReference>
<dbReference type="InterPro" id="IPR005702">
    <property type="entry name" value="Wzc-like_C"/>
</dbReference>
<evidence type="ECO:0000259" key="20">
    <source>
        <dbReference type="Pfam" id="PF13807"/>
    </source>
</evidence>
<feature type="domain" description="Polysaccharide chain length determinant N-terminal" evidence="18">
    <location>
        <begin position="40"/>
        <end position="118"/>
    </location>
</feature>
<keyword evidence="16" id="KW-0175">Coiled coil</keyword>
<accession>A0A1Y5PZU7</accession>
<gene>
    <name evidence="21" type="ORF">SPPYR_1644</name>
</gene>
<dbReference type="SUPFAM" id="SSF52540">
    <property type="entry name" value="P-loop containing nucleoside triphosphate hydrolases"/>
    <property type="match status" value="1"/>
</dbReference>
<dbReference type="Gene3D" id="3.40.50.300">
    <property type="entry name" value="P-loop containing nucleotide triphosphate hydrolases"/>
    <property type="match status" value="1"/>
</dbReference>
<dbReference type="EC" id="2.7.10.2" evidence="4"/>
<dbReference type="Pfam" id="PF13614">
    <property type="entry name" value="AAA_31"/>
    <property type="match status" value="1"/>
</dbReference>
<comment type="subcellular location">
    <subcellularLocation>
        <location evidence="1">Cell inner membrane</location>
        <topology evidence="1">Multi-pass membrane protein</topology>
    </subcellularLocation>
</comment>
<dbReference type="Pfam" id="PF02706">
    <property type="entry name" value="Wzz"/>
    <property type="match status" value="1"/>
</dbReference>
<dbReference type="PANTHER" id="PTHR32309:SF13">
    <property type="entry name" value="FERRIC ENTEROBACTIN TRANSPORT PROTEIN FEPE"/>
    <property type="match status" value="1"/>
</dbReference>
<feature type="domain" description="AAA" evidence="19">
    <location>
        <begin position="537"/>
        <end position="648"/>
    </location>
</feature>
<evidence type="ECO:0000256" key="11">
    <source>
        <dbReference type="ARBA" id="ARBA00022840"/>
    </source>
</evidence>
<keyword evidence="6" id="KW-0997">Cell inner membrane</keyword>
<evidence type="ECO:0000256" key="1">
    <source>
        <dbReference type="ARBA" id="ARBA00004429"/>
    </source>
</evidence>
<comment type="catalytic activity">
    <reaction evidence="15">
        <text>L-tyrosyl-[protein] + ATP = O-phospho-L-tyrosyl-[protein] + ADP + H(+)</text>
        <dbReference type="Rhea" id="RHEA:10596"/>
        <dbReference type="Rhea" id="RHEA-COMP:10136"/>
        <dbReference type="Rhea" id="RHEA-COMP:20101"/>
        <dbReference type="ChEBI" id="CHEBI:15378"/>
        <dbReference type="ChEBI" id="CHEBI:30616"/>
        <dbReference type="ChEBI" id="CHEBI:46858"/>
        <dbReference type="ChEBI" id="CHEBI:61978"/>
        <dbReference type="ChEBI" id="CHEBI:456216"/>
        <dbReference type="EC" id="2.7.10.2"/>
    </reaction>
</comment>
<evidence type="ECO:0000259" key="19">
    <source>
        <dbReference type="Pfam" id="PF13614"/>
    </source>
</evidence>
<evidence type="ECO:0000256" key="6">
    <source>
        <dbReference type="ARBA" id="ARBA00022519"/>
    </source>
</evidence>
<evidence type="ECO:0000256" key="12">
    <source>
        <dbReference type="ARBA" id="ARBA00022989"/>
    </source>
</evidence>
<dbReference type="Pfam" id="PF13807">
    <property type="entry name" value="GNVR"/>
    <property type="match status" value="1"/>
</dbReference>
<evidence type="ECO:0000313" key="21">
    <source>
        <dbReference type="EMBL" id="SBV32764.1"/>
    </source>
</evidence>
<protein>
    <recommendedName>
        <fullName evidence="4">non-specific protein-tyrosine kinase</fullName>
        <ecNumber evidence="4">2.7.10.2</ecNumber>
    </recommendedName>
</protein>
<dbReference type="InterPro" id="IPR032807">
    <property type="entry name" value="GNVR"/>
</dbReference>
<dbReference type="NCBIfam" id="TIGR01007">
    <property type="entry name" value="eps_fam"/>
    <property type="match status" value="1"/>
</dbReference>
<evidence type="ECO:0000256" key="10">
    <source>
        <dbReference type="ARBA" id="ARBA00022777"/>
    </source>
</evidence>
<organism evidence="21">
    <name type="scientific">uncultured Sphingopyxis sp</name>
    <dbReference type="NCBI Taxonomy" id="310581"/>
    <lineage>
        <taxon>Bacteria</taxon>
        <taxon>Pseudomonadati</taxon>
        <taxon>Pseudomonadota</taxon>
        <taxon>Alphaproteobacteria</taxon>
        <taxon>Sphingomonadales</taxon>
        <taxon>Sphingomonadaceae</taxon>
        <taxon>Sphingopyxis</taxon>
        <taxon>environmental samples</taxon>
    </lineage>
</organism>
<evidence type="ECO:0000256" key="4">
    <source>
        <dbReference type="ARBA" id="ARBA00011903"/>
    </source>
</evidence>
<dbReference type="GO" id="GO:0005524">
    <property type="term" value="F:ATP binding"/>
    <property type="evidence" value="ECO:0007669"/>
    <property type="project" value="UniProtKB-KW"/>
</dbReference>
<evidence type="ECO:0000256" key="9">
    <source>
        <dbReference type="ARBA" id="ARBA00022741"/>
    </source>
</evidence>
<dbReference type="InterPro" id="IPR027417">
    <property type="entry name" value="P-loop_NTPase"/>
</dbReference>
<feature type="coiled-coil region" evidence="16">
    <location>
        <begin position="300"/>
        <end position="384"/>
    </location>
</feature>
<keyword evidence="8 17" id="KW-0812">Transmembrane</keyword>
<keyword evidence="11" id="KW-0067">ATP-binding</keyword>
<evidence type="ECO:0000259" key="18">
    <source>
        <dbReference type="Pfam" id="PF02706"/>
    </source>
</evidence>
<keyword evidence="13 17" id="KW-0472">Membrane</keyword>
<dbReference type="EMBL" id="LT598653">
    <property type="protein sequence ID" value="SBV32764.1"/>
    <property type="molecule type" value="Genomic_DNA"/>
</dbReference>
<keyword evidence="12 17" id="KW-1133">Transmembrane helix</keyword>
<dbReference type="InterPro" id="IPR003856">
    <property type="entry name" value="LPS_length_determ_N"/>
</dbReference>
<dbReference type="PANTHER" id="PTHR32309">
    <property type="entry name" value="TYROSINE-PROTEIN KINASE"/>
    <property type="match status" value="1"/>
</dbReference>
<dbReference type="InterPro" id="IPR025669">
    <property type="entry name" value="AAA_dom"/>
</dbReference>
<feature type="transmembrane region" description="Helical" evidence="17">
    <location>
        <begin position="44"/>
        <end position="63"/>
    </location>
</feature>